<protein>
    <recommendedName>
        <fullName evidence="10">RagB/SusD domain-containing protein</fullName>
    </recommendedName>
</protein>
<dbReference type="Pfam" id="PF14322">
    <property type="entry name" value="SusD-like_3"/>
    <property type="match status" value="1"/>
</dbReference>
<comment type="caution">
    <text evidence="8">The sequence shown here is derived from an EMBL/GenBank/DDBJ whole genome shotgun (WGS) entry which is preliminary data.</text>
</comment>
<dbReference type="InterPro" id="IPR033985">
    <property type="entry name" value="SusD-like_N"/>
</dbReference>
<dbReference type="AlphaFoldDB" id="F5IWW9"/>
<dbReference type="Gene3D" id="1.25.40.390">
    <property type="match status" value="1"/>
</dbReference>
<organism evidence="8 9">
    <name type="scientific">Dysgonomonas gadei ATCC BAA-286</name>
    <dbReference type="NCBI Taxonomy" id="742766"/>
    <lineage>
        <taxon>Bacteria</taxon>
        <taxon>Pseudomonadati</taxon>
        <taxon>Bacteroidota</taxon>
        <taxon>Bacteroidia</taxon>
        <taxon>Bacteroidales</taxon>
        <taxon>Dysgonomonadaceae</taxon>
        <taxon>Dysgonomonas</taxon>
    </lineage>
</organism>
<feature type="domain" description="RagB/SusD" evidence="6">
    <location>
        <begin position="313"/>
        <end position="593"/>
    </location>
</feature>
<evidence type="ECO:0000313" key="8">
    <source>
        <dbReference type="EMBL" id="EGK02316.1"/>
    </source>
</evidence>
<keyword evidence="3" id="KW-0732">Signal</keyword>
<dbReference type="Proteomes" id="UP000004913">
    <property type="component" value="Unassembled WGS sequence"/>
</dbReference>
<comment type="subcellular location">
    <subcellularLocation>
        <location evidence="1">Cell outer membrane</location>
    </subcellularLocation>
</comment>
<evidence type="ECO:0008006" key="10">
    <source>
        <dbReference type="Google" id="ProtNLM"/>
    </source>
</evidence>
<evidence type="ECO:0000259" key="6">
    <source>
        <dbReference type="Pfam" id="PF07980"/>
    </source>
</evidence>
<name>F5IWW9_9BACT</name>
<evidence type="ECO:0000313" key="9">
    <source>
        <dbReference type="Proteomes" id="UP000004913"/>
    </source>
</evidence>
<comment type="similarity">
    <text evidence="2">Belongs to the SusD family.</text>
</comment>
<dbReference type="Pfam" id="PF07980">
    <property type="entry name" value="SusD_RagB"/>
    <property type="match status" value="1"/>
</dbReference>
<keyword evidence="9" id="KW-1185">Reference proteome</keyword>
<reference evidence="8 9" key="1">
    <citation type="submission" date="2011-04" db="EMBL/GenBank/DDBJ databases">
        <title>The Genome Sequence of Dysgonomonas gadei ATCC BAA-286.</title>
        <authorList>
            <consortium name="The Broad Institute Genome Sequencing Platform"/>
            <person name="Earl A."/>
            <person name="Ward D."/>
            <person name="Feldgarden M."/>
            <person name="Gevers D."/>
            <person name="Pudlo N."/>
            <person name="Martens E."/>
            <person name="Allen-Vercoe E."/>
            <person name="Young S.K."/>
            <person name="Zeng Q."/>
            <person name="Gargeya S."/>
            <person name="Fitzgerald M."/>
            <person name="Haas B."/>
            <person name="Abouelleil A."/>
            <person name="Alvarado L."/>
            <person name="Arachchi H.M."/>
            <person name="Berlin A."/>
            <person name="Brown A."/>
            <person name="Chapman S.B."/>
            <person name="Chen Z."/>
            <person name="Dunbar C."/>
            <person name="Freedman E."/>
            <person name="Gearin G."/>
            <person name="Gellesch M."/>
            <person name="Goldberg J."/>
            <person name="Griggs A."/>
            <person name="Gujja S."/>
            <person name="Heiman D."/>
            <person name="Howarth C."/>
            <person name="Larson L."/>
            <person name="Lui A."/>
            <person name="MacDonald P.J.P."/>
            <person name="Mehta T."/>
            <person name="Montmayeur A."/>
            <person name="Murphy C."/>
            <person name="Neiman D."/>
            <person name="Pearson M."/>
            <person name="Priest M."/>
            <person name="Roberts A."/>
            <person name="Saif S."/>
            <person name="Shea T."/>
            <person name="Shenoy N."/>
            <person name="Sisk P."/>
            <person name="Stolte C."/>
            <person name="Sykes S."/>
            <person name="Yandava C."/>
            <person name="Wortman J."/>
            <person name="Nusbaum C."/>
            <person name="Birren B."/>
        </authorList>
    </citation>
    <scope>NUCLEOTIDE SEQUENCE [LARGE SCALE GENOMIC DNA]</scope>
    <source>
        <strain evidence="8 9">ATCC BAA-286</strain>
    </source>
</reference>
<evidence type="ECO:0000256" key="2">
    <source>
        <dbReference type="ARBA" id="ARBA00006275"/>
    </source>
</evidence>
<dbReference type="OrthoDB" id="691231at2"/>
<dbReference type="eggNOG" id="COG0614">
    <property type="taxonomic scope" value="Bacteria"/>
</dbReference>
<dbReference type="SUPFAM" id="SSF48452">
    <property type="entry name" value="TPR-like"/>
    <property type="match status" value="1"/>
</dbReference>
<feature type="domain" description="SusD-like N-terminal" evidence="7">
    <location>
        <begin position="110"/>
        <end position="232"/>
    </location>
</feature>
<dbReference type="InterPro" id="IPR012944">
    <property type="entry name" value="SusD_RagB_dom"/>
</dbReference>
<dbReference type="InterPro" id="IPR011990">
    <property type="entry name" value="TPR-like_helical_dom_sf"/>
</dbReference>
<proteinExistence type="inferred from homology"/>
<keyword evidence="5" id="KW-0998">Cell outer membrane</keyword>
<dbReference type="GO" id="GO:0009279">
    <property type="term" value="C:cell outer membrane"/>
    <property type="evidence" value="ECO:0007669"/>
    <property type="project" value="UniProtKB-SubCell"/>
</dbReference>
<evidence type="ECO:0000256" key="3">
    <source>
        <dbReference type="ARBA" id="ARBA00022729"/>
    </source>
</evidence>
<sequence>MKKFTTKYLVLPLIIALGTIQTACNDFLEMPMISSAVNIDTVFSARVKAEPFLWETYRLIIPSGFPLNGNSEPMHRSIRAAITDECDYSIGWSSSTEINISGYVANNSRLMEVNYSNCYAGIRKAFIFLENIDKVSDIPENERTQMKMECKILIALRYHTLIRSFGGIPLIKRSVLASDDLSQITRSSFEDCINYIVELCDEAINNPLTVDQYSTAWRGRVTRGVAHAIKARTLLYAASPLYNNTVAPPASYGDQNNLLISYMNYDKERWKKAIDANKALLDWAKGAGKVSLIDTGNPYEDFSIATSKEDNAEIILANKTIGNGSNGSDGFTRYYMSAKNIMDFNKGNAILYSGLTQFYKNDGTDQTWPQLNESKPFSEYKTKMHEMEPRLLATAWIFGESPMMCPNQFTWNFNALPGTKSGELHGCAGLLKFCYDYQGESYKEFPVFRLAEFYLNYVEALNEYNSAPPQEAYDALNTIRTRGGLPAIAKSDSRYNTTDKFRELVHRERFVELFAEDHRIYDCRRWRIAHQSGVIGGPMVTFDLAQNNTSNPTAYTTYTPKVFEERLWMNKLYFHPFPQGEVDKGNLLQNPGY</sequence>
<evidence type="ECO:0000256" key="1">
    <source>
        <dbReference type="ARBA" id="ARBA00004442"/>
    </source>
</evidence>
<dbReference type="RefSeq" id="WP_006799101.1">
    <property type="nucleotide sequence ID" value="NZ_GL891981.1"/>
</dbReference>
<dbReference type="HOGENOM" id="CLU_015553_0_3_10"/>
<keyword evidence="4" id="KW-0472">Membrane</keyword>
<evidence type="ECO:0000256" key="4">
    <source>
        <dbReference type="ARBA" id="ARBA00023136"/>
    </source>
</evidence>
<dbReference type="STRING" id="742766.HMPREF9455_01586"/>
<gene>
    <name evidence="8" type="ORF">HMPREF9455_01586</name>
</gene>
<dbReference type="EMBL" id="ADLV01000018">
    <property type="protein sequence ID" value="EGK02316.1"/>
    <property type="molecule type" value="Genomic_DNA"/>
</dbReference>
<accession>F5IWW9</accession>
<evidence type="ECO:0000259" key="7">
    <source>
        <dbReference type="Pfam" id="PF14322"/>
    </source>
</evidence>
<evidence type="ECO:0000256" key="5">
    <source>
        <dbReference type="ARBA" id="ARBA00023237"/>
    </source>
</evidence>